<organism evidence="8">
    <name type="scientific">Fagopyrum tataricum</name>
    <name type="common">Tartarian buckwheat</name>
    <name type="synonym">Polygonum tataricum</name>
    <dbReference type="NCBI Taxonomy" id="62330"/>
    <lineage>
        <taxon>Eukaryota</taxon>
        <taxon>Viridiplantae</taxon>
        <taxon>Streptophyta</taxon>
        <taxon>Embryophyta</taxon>
        <taxon>Tracheophyta</taxon>
        <taxon>Spermatophyta</taxon>
        <taxon>Magnoliopsida</taxon>
        <taxon>eudicotyledons</taxon>
        <taxon>Gunneridae</taxon>
        <taxon>Pentapetalae</taxon>
        <taxon>Caryophyllales</taxon>
        <taxon>Polygonaceae</taxon>
        <taxon>Polygonoideae</taxon>
        <taxon>Fagopyreae</taxon>
        <taxon>Fagopyrum</taxon>
    </lineage>
</organism>
<dbReference type="SUPFAM" id="SSF118290">
    <property type="entry name" value="WRKY DNA-binding domain"/>
    <property type="match status" value="1"/>
</dbReference>
<feature type="region of interest" description="Disordered" evidence="6">
    <location>
        <begin position="26"/>
        <end position="101"/>
    </location>
</feature>
<evidence type="ECO:0000259" key="7">
    <source>
        <dbReference type="PROSITE" id="PS50811"/>
    </source>
</evidence>
<dbReference type="InterPro" id="IPR036576">
    <property type="entry name" value="WRKY_dom_sf"/>
</dbReference>
<reference evidence="8" key="1">
    <citation type="submission" date="2018-11" db="EMBL/GenBank/DDBJ databases">
        <authorList>
            <person name="Xia H."/>
        </authorList>
    </citation>
    <scope>NUCLEOTIDE SEQUENCE</scope>
    <source>
        <strain evidence="8">FtPinG0000403800.01</strain>
    </source>
</reference>
<dbReference type="GO" id="GO:0043565">
    <property type="term" value="F:sequence-specific DNA binding"/>
    <property type="evidence" value="ECO:0007669"/>
    <property type="project" value="InterPro"/>
</dbReference>
<keyword evidence="2" id="KW-0805">Transcription regulation</keyword>
<dbReference type="FunFam" id="2.20.25.80:FF:000003">
    <property type="entry name" value="WRKY transcription factor 57"/>
    <property type="match status" value="1"/>
</dbReference>
<feature type="region of interest" description="Disordered" evidence="6">
    <location>
        <begin position="245"/>
        <end position="266"/>
    </location>
</feature>
<dbReference type="PROSITE" id="PS50811">
    <property type="entry name" value="WRKY"/>
    <property type="match status" value="1"/>
</dbReference>
<feature type="domain" description="WRKY" evidence="7">
    <location>
        <begin position="109"/>
        <end position="174"/>
    </location>
</feature>
<evidence type="ECO:0000256" key="2">
    <source>
        <dbReference type="ARBA" id="ARBA00023015"/>
    </source>
</evidence>
<protein>
    <submittedName>
        <fullName evidence="8">WRKY transcription factor</fullName>
    </submittedName>
</protein>
<accession>A0A4P9Q2I6</accession>
<dbReference type="Pfam" id="PF03106">
    <property type="entry name" value="WRKY"/>
    <property type="match status" value="1"/>
</dbReference>
<evidence type="ECO:0000256" key="4">
    <source>
        <dbReference type="ARBA" id="ARBA00023163"/>
    </source>
</evidence>
<feature type="compositionally biased region" description="Polar residues" evidence="6">
    <location>
        <begin position="73"/>
        <end position="82"/>
    </location>
</feature>
<evidence type="ECO:0000256" key="6">
    <source>
        <dbReference type="SAM" id="MobiDB-lite"/>
    </source>
</evidence>
<keyword evidence="3" id="KW-0238">DNA-binding</keyword>
<dbReference type="Gene3D" id="2.20.25.80">
    <property type="entry name" value="WRKY domain"/>
    <property type="match status" value="1"/>
</dbReference>
<dbReference type="SMART" id="SM00774">
    <property type="entry name" value="WRKY"/>
    <property type="match status" value="1"/>
</dbReference>
<proteinExistence type="evidence at transcript level"/>
<dbReference type="InterPro" id="IPR003657">
    <property type="entry name" value="WRKY_dom"/>
</dbReference>
<evidence type="ECO:0000313" key="8">
    <source>
        <dbReference type="EMBL" id="QCV57329.1"/>
    </source>
</evidence>
<evidence type="ECO:0000256" key="1">
    <source>
        <dbReference type="ARBA" id="ARBA00004123"/>
    </source>
</evidence>
<dbReference type="AlphaFoldDB" id="A0A4P9Q2I6"/>
<sequence length="286" mass="31864">MELLRYQRFESLSSVLDGMSEMITPSGHEVQEASEVSNPFPATPNSSSISSASNDEQPALDHNLVKEEEQEDQNPQNKTCTKQPLKPMKTNQKRKKKEREPRIAFMTKSEVDHLEDGYRWRKYGQKAVKNSPFPRSYYRCTSTACNVKKRVERCLHDPSIVITTYEGQHTHPSPIMGRGIGFPTGFLPNSGFSSILSNTPTANPCTLPAQMGSTYLIQDNYVNGCFPTLSFNQISSNSTTNLQSSLVQGTRVRNPSGDGVGLPRDDGLLEDVVPSHVYDRSMINEG</sequence>
<dbReference type="GO" id="GO:0005634">
    <property type="term" value="C:nucleus"/>
    <property type="evidence" value="ECO:0007669"/>
    <property type="project" value="UniProtKB-SubCell"/>
</dbReference>
<dbReference type="GO" id="GO:0003700">
    <property type="term" value="F:DNA-binding transcription factor activity"/>
    <property type="evidence" value="ECO:0007669"/>
    <property type="project" value="InterPro"/>
</dbReference>
<evidence type="ECO:0000256" key="5">
    <source>
        <dbReference type="ARBA" id="ARBA00023242"/>
    </source>
</evidence>
<keyword evidence="4" id="KW-0804">Transcription</keyword>
<comment type="subcellular location">
    <subcellularLocation>
        <location evidence="1">Nucleus</location>
    </subcellularLocation>
</comment>
<evidence type="ECO:0000256" key="3">
    <source>
        <dbReference type="ARBA" id="ARBA00023125"/>
    </source>
</evidence>
<dbReference type="SMR" id="A0A4P9Q2I6"/>
<keyword evidence="5" id="KW-0539">Nucleus</keyword>
<dbReference type="InterPro" id="IPR044810">
    <property type="entry name" value="WRKY_plant"/>
</dbReference>
<dbReference type="PANTHER" id="PTHR31221">
    <property type="entry name" value="WRKY TRANSCRIPTION FACTOR PROTEIN 1-RELATED"/>
    <property type="match status" value="1"/>
</dbReference>
<name>A0A4P9Q2I6_FAGTA</name>
<dbReference type="EMBL" id="MK161322">
    <property type="protein sequence ID" value="QCV57329.1"/>
    <property type="molecule type" value="mRNA"/>
</dbReference>
<dbReference type="PANTHER" id="PTHR31221:SF289">
    <property type="entry name" value="WRKY TRANSCRIPTION FACTOR 68"/>
    <property type="match status" value="1"/>
</dbReference>